<protein>
    <submittedName>
        <fullName evidence="2">Membrane protein</fullName>
    </submittedName>
</protein>
<keyword evidence="1" id="KW-0472">Membrane</keyword>
<dbReference type="RefSeq" id="WP_018746338.1">
    <property type="nucleotide sequence ID" value="NZ_BSOZ01000001.1"/>
</dbReference>
<reference evidence="3" key="1">
    <citation type="journal article" date="2019" name="Int. J. Syst. Evol. Microbiol.">
        <title>The Global Catalogue of Microorganisms (GCM) 10K type strain sequencing project: providing services to taxonomists for standard genome sequencing and annotation.</title>
        <authorList>
            <consortium name="The Broad Institute Genomics Platform"/>
            <consortium name="The Broad Institute Genome Sequencing Center for Infectious Disease"/>
            <person name="Wu L."/>
            <person name="Ma J."/>
        </authorList>
    </citation>
    <scope>NUCLEOTIDE SEQUENCE [LARGE SCALE GENOMIC DNA]</scope>
    <source>
        <strain evidence="3">NBRC 104970</strain>
    </source>
</reference>
<dbReference type="Proteomes" id="UP001156836">
    <property type="component" value="Unassembled WGS sequence"/>
</dbReference>
<dbReference type="Pfam" id="PF09900">
    <property type="entry name" value="DUF2127"/>
    <property type="match status" value="1"/>
</dbReference>
<organism evidence="2 3">
    <name type="scientific">Chitiniphilus shinanonensis</name>
    <dbReference type="NCBI Taxonomy" id="553088"/>
    <lineage>
        <taxon>Bacteria</taxon>
        <taxon>Pseudomonadati</taxon>
        <taxon>Pseudomonadota</taxon>
        <taxon>Betaproteobacteria</taxon>
        <taxon>Neisseriales</taxon>
        <taxon>Chitinibacteraceae</taxon>
        <taxon>Chitiniphilus</taxon>
    </lineage>
</organism>
<name>A0ABQ6BN97_9NEIS</name>
<feature type="transmembrane region" description="Helical" evidence="1">
    <location>
        <begin position="100"/>
        <end position="120"/>
    </location>
</feature>
<dbReference type="InterPro" id="IPR021125">
    <property type="entry name" value="DUF2127"/>
</dbReference>
<sequence length="149" mass="16515">MRSSDPYLRGVALFEAAKGALVLLAGGGLLALIHWQAQALAEHLVRHLHLNPASRYPRIFLDAAAQATNARLWALAALAAGYAALRFAEAWGLWQRRRWAEWLAALSGGIYLPLELYGLWRHPGWLELALMLLNAAIVGYMARLLATRH</sequence>
<keyword evidence="1" id="KW-1133">Transmembrane helix</keyword>
<evidence type="ECO:0000313" key="2">
    <source>
        <dbReference type="EMBL" id="GLS02929.1"/>
    </source>
</evidence>
<gene>
    <name evidence="2" type="ORF">GCM10007860_00720</name>
</gene>
<comment type="caution">
    <text evidence="2">The sequence shown here is derived from an EMBL/GenBank/DDBJ whole genome shotgun (WGS) entry which is preliminary data.</text>
</comment>
<evidence type="ECO:0000313" key="3">
    <source>
        <dbReference type="Proteomes" id="UP001156836"/>
    </source>
</evidence>
<dbReference type="EMBL" id="BSOZ01000001">
    <property type="protein sequence ID" value="GLS02929.1"/>
    <property type="molecule type" value="Genomic_DNA"/>
</dbReference>
<feature type="transmembrane region" description="Helical" evidence="1">
    <location>
        <begin position="126"/>
        <end position="146"/>
    </location>
</feature>
<keyword evidence="3" id="KW-1185">Reference proteome</keyword>
<keyword evidence="1" id="KW-0812">Transmembrane</keyword>
<evidence type="ECO:0000256" key="1">
    <source>
        <dbReference type="SAM" id="Phobius"/>
    </source>
</evidence>
<proteinExistence type="predicted"/>
<accession>A0ABQ6BN97</accession>
<feature type="transmembrane region" description="Helical" evidence="1">
    <location>
        <begin position="70"/>
        <end position="88"/>
    </location>
</feature>